<dbReference type="SFLD" id="SFLDG01065">
    <property type="entry name" value="anaerobic_coproporphyrinogen-I"/>
    <property type="match status" value="1"/>
</dbReference>
<dbReference type="SFLD" id="SFLDS00029">
    <property type="entry name" value="Radical_SAM"/>
    <property type="match status" value="1"/>
</dbReference>
<dbReference type="HOGENOM" id="CLU_027579_2_2_9"/>
<dbReference type="InterPro" id="IPR013785">
    <property type="entry name" value="Aldolase_TIM"/>
</dbReference>
<dbReference type="InterPro" id="IPR058240">
    <property type="entry name" value="rSAM_sf"/>
</dbReference>
<evidence type="ECO:0000313" key="11">
    <source>
        <dbReference type="EMBL" id="AEF94729.1"/>
    </source>
</evidence>
<evidence type="ECO:0000313" key="12">
    <source>
        <dbReference type="Proteomes" id="UP000009226"/>
    </source>
</evidence>
<keyword evidence="7 9" id="KW-0411">Iron-sulfur</keyword>
<dbReference type="InterPro" id="IPR007197">
    <property type="entry name" value="rSAM"/>
</dbReference>
<keyword evidence="5 9" id="KW-0479">Metal-binding</keyword>
<dbReference type="Pfam" id="PF06969">
    <property type="entry name" value="HemN_C"/>
    <property type="match status" value="1"/>
</dbReference>
<reference evidence="11 12" key="1">
    <citation type="submission" date="2011-05" db="EMBL/GenBank/DDBJ databases">
        <title>Complete sequence of Desulfotomaculum carboxydivorans CO-1-SRB.</title>
        <authorList>
            <consortium name="US DOE Joint Genome Institute"/>
            <person name="Lucas S."/>
            <person name="Han J."/>
            <person name="Lapidus A."/>
            <person name="Cheng J.-F."/>
            <person name="Goodwin L."/>
            <person name="Pitluck S."/>
            <person name="Peters L."/>
            <person name="Mikhailova N."/>
            <person name="Lu M."/>
            <person name="Han C."/>
            <person name="Tapia R."/>
            <person name="Land M."/>
            <person name="Hauser L."/>
            <person name="Kyrpides N."/>
            <person name="Ivanova N."/>
            <person name="Pagani I."/>
            <person name="Stams A."/>
            <person name="Plugge C."/>
            <person name="Muyzer G."/>
            <person name="Kuever J."/>
            <person name="Parshina S."/>
            <person name="Ivanova A."/>
            <person name="Nazina T."/>
            <person name="Woyke T."/>
        </authorList>
    </citation>
    <scope>NUCLEOTIDE SEQUENCE [LARGE SCALE GENOMIC DNA]</scope>
    <source>
        <strain evidence="12">DSM 14880 / VKM B-2319 / CO-1-SRB</strain>
    </source>
</reference>
<dbReference type="InterPro" id="IPR006638">
    <property type="entry name" value="Elp3/MiaA/NifB-like_rSAM"/>
</dbReference>
<evidence type="ECO:0000256" key="8">
    <source>
        <dbReference type="ARBA" id="ARBA00023186"/>
    </source>
</evidence>
<keyword evidence="6 9" id="KW-0408">Iron</keyword>
<organism evidence="11 12">
    <name type="scientific">Desulfotomaculum nigrificans (strain DSM 14880 / VKM B-2319 / CO-1-SRB)</name>
    <name type="common">Desulfotomaculum carboxydivorans</name>
    <dbReference type="NCBI Taxonomy" id="868595"/>
    <lineage>
        <taxon>Bacteria</taxon>
        <taxon>Bacillati</taxon>
        <taxon>Bacillota</taxon>
        <taxon>Clostridia</taxon>
        <taxon>Eubacteriales</taxon>
        <taxon>Desulfotomaculaceae</taxon>
        <taxon>Desulfotomaculum</taxon>
    </lineage>
</organism>
<keyword evidence="3 9" id="KW-0349">Heme</keyword>
<evidence type="ECO:0000259" key="10">
    <source>
        <dbReference type="PROSITE" id="PS51918"/>
    </source>
</evidence>
<dbReference type="KEGG" id="dca:Desca_1885"/>
<comment type="function">
    <text evidence="9">Probably acts as a heme chaperone, transferring heme to an unknown acceptor. Binds one molecule of heme per monomer, possibly covalently. Binds 1 [4Fe-4S] cluster. The cluster is coordinated with 3 cysteines and an exchangeable S-adenosyl-L-methionine.</text>
</comment>
<evidence type="ECO:0000256" key="6">
    <source>
        <dbReference type="ARBA" id="ARBA00023004"/>
    </source>
</evidence>
<dbReference type="PANTHER" id="PTHR13932">
    <property type="entry name" value="COPROPORPHYRINIGEN III OXIDASE"/>
    <property type="match status" value="1"/>
</dbReference>
<dbReference type="PROSITE" id="PS51918">
    <property type="entry name" value="RADICAL_SAM"/>
    <property type="match status" value="1"/>
</dbReference>
<evidence type="ECO:0000256" key="5">
    <source>
        <dbReference type="ARBA" id="ARBA00022723"/>
    </source>
</evidence>
<keyword evidence="9" id="KW-0004">4Fe-4S</keyword>
<dbReference type="SUPFAM" id="SSF102114">
    <property type="entry name" value="Radical SAM enzymes"/>
    <property type="match status" value="1"/>
</dbReference>
<dbReference type="EMBL" id="CP002736">
    <property type="protein sequence ID" value="AEF94729.1"/>
    <property type="molecule type" value="Genomic_DNA"/>
</dbReference>
<evidence type="ECO:0000256" key="9">
    <source>
        <dbReference type="RuleBase" id="RU364116"/>
    </source>
</evidence>
<dbReference type="RefSeq" id="WP_013810428.1">
    <property type="nucleotide sequence ID" value="NC_015565.1"/>
</dbReference>
<evidence type="ECO:0000256" key="4">
    <source>
        <dbReference type="ARBA" id="ARBA00022691"/>
    </source>
</evidence>
<dbReference type="InterPro" id="IPR010723">
    <property type="entry name" value="HemN_C"/>
</dbReference>
<name>F6B8G5_DESCC</name>
<dbReference type="InterPro" id="IPR034505">
    <property type="entry name" value="Coproporphyrinogen-III_oxidase"/>
</dbReference>
<evidence type="ECO:0000256" key="1">
    <source>
        <dbReference type="ARBA" id="ARBA00006100"/>
    </source>
</evidence>
<dbReference type="InterPro" id="IPR004559">
    <property type="entry name" value="HemW-like"/>
</dbReference>
<proteinExistence type="inferred from homology"/>
<dbReference type="PANTHER" id="PTHR13932:SF5">
    <property type="entry name" value="RADICAL S-ADENOSYL METHIONINE DOMAIN-CONTAINING PROTEIN 1, MITOCHONDRIAL"/>
    <property type="match status" value="1"/>
</dbReference>
<comment type="similarity">
    <text evidence="1">Belongs to the anaerobic coproporphyrinogen-III oxidase family. HemW subfamily.</text>
</comment>
<comment type="subcellular location">
    <subcellularLocation>
        <location evidence="9">Cytoplasm</location>
    </subcellularLocation>
</comment>
<dbReference type="Proteomes" id="UP000009226">
    <property type="component" value="Chromosome"/>
</dbReference>
<sequence>MAIGLYIHVPFCIRKCLYCDFTSYLLKQEQVALYIKALKGEIILYGQLLAPEHKTIASIFVGGGTPTCLMSRQLADILDQVARYFTIQPGAEITTEANPGTISLNSLKELKRVGFNRLSLGVQSTHQELLNLIGRIHNLDQARQAVDFARQAGFNNLNLDLIFGLPRQTAAQWRQSLSQVLAWQPEHLSCYGLQLEESTPLARAVERGDLPACPEELELAMYLTTIEVLAEAGYRHYEISNFAKPGYECRHNLIYWHNQQYLGLGPAAHSYINNARWANVDHIDKYARLVAQGVQPVEECHRLTPMEQMEETAFLGLRLMKGLELKSFAQRFGRELTEVFGDRIKDLQAQGLVELKDGFLRLTKKGLPVANRVFAAFV</sequence>
<dbReference type="AlphaFoldDB" id="F6B8G5"/>
<dbReference type="GO" id="GO:0006779">
    <property type="term" value="P:porphyrin-containing compound biosynthetic process"/>
    <property type="evidence" value="ECO:0007669"/>
    <property type="project" value="InterPro"/>
</dbReference>
<accession>F6B8G5</accession>
<keyword evidence="8 9" id="KW-0143">Chaperone</keyword>
<dbReference type="SFLD" id="SFLDF00288">
    <property type="entry name" value="HemN-like__clustered_with_nucl"/>
    <property type="match status" value="1"/>
</dbReference>
<evidence type="ECO:0000256" key="2">
    <source>
        <dbReference type="ARBA" id="ARBA00017228"/>
    </source>
</evidence>
<keyword evidence="12" id="KW-1185">Reference proteome</keyword>
<protein>
    <recommendedName>
        <fullName evidence="2 9">Heme chaperone HemW</fullName>
    </recommendedName>
</protein>
<dbReference type="CDD" id="cd01335">
    <property type="entry name" value="Radical_SAM"/>
    <property type="match status" value="1"/>
</dbReference>
<keyword evidence="9" id="KW-0963">Cytoplasm</keyword>
<dbReference type="GO" id="GO:0004109">
    <property type="term" value="F:coproporphyrinogen oxidase activity"/>
    <property type="evidence" value="ECO:0007669"/>
    <property type="project" value="InterPro"/>
</dbReference>
<dbReference type="GO" id="GO:0051539">
    <property type="term" value="F:4 iron, 4 sulfur cluster binding"/>
    <property type="evidence" value="ECO:0007669"/>
    <property type="project" value="UniProtKB-UniRule"/>
</dbReference>
<gene>
    <name evidence="11" type="ordered locus">Desca_1885</name>
</gene>
<keyword evidence="4 9" id="KW-0949">S-adenosyl-L-methionine</keyword>
<dbReference type="GO" id="GO:0046872">
    <property type="term" value="F:metal ion binding"/>
    <property type="evidence" value="ECO:0007669"/>
    <property type="project" value="UniProtKB-UniRule"/>
</dbReference>
<dbReference type="GO" id="GO:0005737">
    <property type="term" value="C:cytoplasm"/>
    <property type="evidence" value="ECO:0007669"/>
    <property type="project" value="UniProtKB-SubCell"/>
</dbReference>
<dbReference type="SFLD" id="SFLDF00562">
    <property type="entry name" value="HemN-like__clustered_with_heat"/>
    <property type="match status" value="1"/>
</dbReference>
<feature type="domain" description="Radical SAM core" evidence="10">
    <location>
        <begin position="1"/>
        <end position="235"/>
    </location>
</feature>
<dbReference type="NCBIfam" id="TIGR00539">
    <property type="entry name" value="hemN_rel"/>
    <property type="match status" value="1"/>
</dbReference>
<dbReference type="STRING" id="868595.Desca_1885"/>
<dbReference type="SMART" id="SM00729">
    <property type="entry name" value="Elp3"/>
    <property type="match status" value="1"/>
</dbReference>
<dbReference type="Gene3D" id="3.20.20.70">
    <property type="entry name" value="Aldolase class I"/>
    <property type="match status" value="1"/>
</dbReference>
<dbReference type="eggNOG" id="COG0635">
    <property type="taxonomic scope" value="Bacteria"/>
</dbReference>
<evidence type="ECO:0000256" key="3">
    <source>
        <dbReference type="ARBA" id="ARBA00022617"/>
    </source>
</evidence>
<dbReference type="Pfam" id="PF04055">
    <property type="entry name" value="Radical_SAM"/>
    <property type="match status" value="1"/>
</dbReference>
<evidence type="ECO:0000256" key="7">
    <source>
        <dbReference type="ARBA" id="ARBA00023014"/>
    </source>
</evidence>